<evidence type="ECO:0000313" key="2">
    <source>
        <dbReference type="Proteomes" id="UP000838686"/>
    </source>
</evidence>
<comment type="caution">
    <text evidence="1">The sequence shown here is derived from an EMBL/GenBank/DDBJ whole genome shotgun (WGS) entry which is preliminary data.</text>
</comment>
<reference evidence="1" key="1">
    <citation type="submission" date="2022-01" db="EMBL/GenBank/DDBJ databases">
        <authorList>
            <person name="Criscuolo A."/>
        </authorList>
    </citation>
    <scope>NUCLEOTIDE SEQUENCE</scope>
    <source>
        <strain evidence="1">CIP111893</strain>
    </source>
</reference>
<evidence type="ECO:0008006" key="3">
    <source>
        <dbReference type="Google" id="ProtNLM"/>
    </source>
</evidence>
<dbReference type="Gene3D" id="1.10.357.10">
    <property type="entry name" value="Tetracycline Repressor, domain 2"/>
    <property type="match status" value="1"/>
</dbReference>
<keyword evidence="2" id="KW-1185">Reference proteome</keyword>
<dbReference type="InterPro" id="IPR009057">
    <property type="entry name" value="Homeodomain-like_sf"/>
</dbReference>
<evidence type="ECO:0000313" key="1">
    <source>
        <dbReference type="EMBL" id="CAH1215868.1"/>
    </source>
</evidence>
<protein>
    <recommendedName>
        <fullName evidence="3">TetR family transcriptional regulator</fullName>
    </recommendedName>
</protein>
<dbReference type="Proteomes" id="UP000838686">
    <property type="component" value="Unassembled WGS sequence"/>
</dbReference>
<proteinExistence type="predicted"/>
<dbReference type="RefSeq" id="WP_236344384.1">
    <property type="nucleotide sequence ID" value="NZ_CAKMMF010000025.1"/>
</dbReference>
<sequence>MPKVIVTEEQWIQLGAERFARGGPEALVIESMSSELKCSKSSFYWYFTNRSAFIRRIVDDWIEKSTQQVITASLEPIAAEEKLTELLCQMFAVTRKGDFLFYLRKLSAEESDYQEVLDQMERARMNVAQALFMQIGLPAEAAAHKAWFLYHYYLGWYERHKLHQLTEEDVLHHVTLLREHLIQL</sequence>
<gene>
    <name evidence="1" type="ORF">PAECIP111893_04045</name>
</gene>
<dbReference type="EMBL" id="CAKMMF010000025">
    <property type="protein sequence ID" value="CAH1215868.1"/>
    <property type="molecule type" value="Genomic_DNA"/>
</dbReference>
<accession>A0ABN8GVQ1</accession>
<dbReference type="SUPFAM" id="SSF46689">
    <property type="entry name" value="Homeodomain-like"/>
    <property type="match status" value="1"/>
</dbReference>
<organism evidence="1 2">
    <name type="scientific">Paenibacillus plantiphilus</name>
    <dbReference type="NCBI Taxonomy" id="2905650"/>
    <lineage>
        <taxon>Bacteria</taxon>
        <taxon>Bacillati</taxon>
        <taxon>Bacillota</taxon>
        <taxon>Bacilli</taxon>
        <taxon>Bacillales</taxon>
        <taxon>Paenibacillaceae</taxon>
        <taxon>Paenibacillus</taxon>
    </lineage>
</organism>
<name>A0ABN8GVQ1_9BACL</name>